<keyword evidence="2" id="KW-1133">Transmembrane helix</keyword>
<keyword evidence="2" id="KW-0812">Transmembrane</keyword>
<gene>
    <name evidence="3" type="ORF">ACE1B6_13295</name>
</gene>
<reference evidence="3 4" key="1">
    <citation type="submission" date="2024-09" db="EMBL/GenBank/DDBJ databases">
        <title>Floridaenema gen nov. (Aerosakkonemataceae, Aerosakkonematales ord. nov., Cyanobacteria) from benthic tropical and subtropical fresh waters, with the description of four new species.</title>
        <authorList>
            <person name="Moretto J.A."/>
            <person name="Berthold D.E."/>
            <person name="Lefler F.W."/>
            <person name="Huang I.-S."/>
            <person name="Laughinghouse H. IV."/>
        </authorList>
    </citation>
    <scope>NUCLEOTIDE SEQUENCE [LARGE SCALE GENOMIC DNA]</scope>
    <source>
        <strain evidence="3 4">BLCC-F154</strain>
    </source>
</reference>
<evidence type="ECO:0000313" key="3">
    <source>
        <dbReference type="EMBL" id="MFB2936222.1"/>
    </source>
</evidence>
<evidence type="ECO:0000256" key="1">
    <source>
        <dbReference type="SAM" id="MobiDB-lite"/>
    </source>
</evidence>
<comment type="caution">
    <text evidence="3">The sequence shown here is derived from an EMBL/GenBank/DDBJ whole genome shotgun (WGS) entry which is preliminary data.</text>
</comment>
<feature type="transmembrane region" description="Helical" evidence="2">
    <location>
        <begin position="427"/>
        <end position="449"/>
    </location>
</feature>
<name>A0ABV4YBW4_9CYAN</name>
<keyword evidence="4" id="KW-1185">Reference proteome</keyword>
<evidence type="ECO:0000256" key="2">
    <source>
        <dbReference type="SAM" id="Phobius"/>
    </source>
</evidence>
<proteinExistence type="predicted"/>
<protein>
    <submittedName>
        <fullName evidence="3">Uncharacterized protein</fullName>
    </submittedName>
</protein>
<evidence type="ECO:0000313" key="4">
    <source>
        <dbReference type="Proteomes" id="UP001576776"/>
    </source>
</evidence>
<sequence>MSDQADPVYYALNVNFFAFTLQSGTDLDSSTAINEPPQNFKDKYEKLLKNNYDQIFDFDRNPFPEFRQKFPDSNKYELLNAKKSGKQSFSFSSQEKNQNPLNPKPLYRLLLYPQKISDSYALLINIFRPEDPGFDTVNLNEIPLFNPNKCLTLADDKNFIGQTFFITAYLSIAKPDKPEKLRSHAEKLLKQLLGDTYPDFYEADEFLDGYILEFSRPRSLQTRVLVLFYFSNTTSEQLRKIYFDLPELFLYYHKITHVFQMSRQYYQKLDDLIQSQITSKSQLPDSLDLELLKTNLKELLKTAPQYTLQFRTLENAGNTISIHRQNYQRTWQRLQGEVNNDLAVFDRFLQRESQIFELQIQADLNYSKPGAQLLDQAIASIRGLVEIEQAERDRTLQNTIQSVGFGIGVAGVVASSAPYLIPQEPRSVNTFFLVVFLCLLAGLTVWGIMNWKNLITRISSISNQKNQATLPTSQNQPVQMISSQKEPQQK</sequence>
<dbReference type="EMBL" id="JBHFNS010000055">
    <property type="protein sequence ID" value="MFB2936222.1"/>
    <property type="molecule type" value="Genomic_DNA"/>
</dbReference>
<accession>A0ABV4YBW4</accession>
<feature type="transmembrane region" description="Helical" evidence="2">
    <location>
        <begin position="402"/>
        <end position="421"/>
    </location>
</feature>
<dbReference type="Proteomes" id="UP001576776">
    <property type="component" value="Unassembled WGS sequence"/>
</dbReference>
<feature type="region of interest" description="Disordered" evidence="1">
    <location>
        <begin position="466"/>
        <end position="490"/>
    </location>
</feature>
<dbReference type="RefSeq" id="WP_413257720.1">
    <property type="nucleotide sequence ID" value="NZ_JBHFNS010000055.1"/>
</dbReference>
<keyword evidence="2" id="KW-0472">Membrane</keyword>
<organism evidence="3 4">
    <name type="scientific">Floridaenema fluviatile BLCC-F154</name>
    <dbReference type="NCBI Taxonomy" id="3153640"/>
    <lineage>
        <taxon>Bacteria</taxon>
        <taxon>Bacillati</taxon>
        <taxon>Cyanobacteriota</taxon>
        <taxon>Cyanophyceae</taxon>
        <taxon>Oscillatoriophycideae</taxon>
        <taxon>Aerosakkonematales</taxon>
        <taxon>Aerosakkonemataceae</taxon>
        <taxon>Floridanema</taxon>
        <taxon>Floridanema fluviatile</taxon>
    </lineage>
</organism>